<dbReference type="Pfam" id="PF02910">
    <property type="entry name" value="Succ_DH_flav_C"/>
    <property type="match status" value="1"/>
</dbReference>
<dbReference type="Gene3D" id="3.50.50.60">
    <property type="entry name" value="FAD/NAD(P)-binding domain"/>
    <property type="match status" value="2"/>
</dbReference>
<dbReference type="PIRSF" id="PIRSF000171">
    <property type="entry name" value="SDHA_APRA_LASPO"/>
    <property type="match status" value="1"/>
</dbReference>
<evidence type="ECO:0000313" key="6">
    <source>
        <dbReference type="Proteomes" id="UP001497493"/>
    </source>
</evidence>
<dbReference type="SUPFAM" id="SSF51905">
    <property type="entry name" value="FAD/NAD(P)-binding domain"/>
    <property type="match status" value="1"/>
</dbReference>
<keyword evidence="6" id="KW-1185">Reference proteome</keyword>
<dbReference type="InterPro" id="IPR015939">
    <property type="entry name" value="Fum_Rdtase/Succ_DH_flav-like_C"/>
</dbReference>
<dbReference type="SUPFAM" id="SSF46977">
    <property type="entry name" value="Succinate dehydrogenase/fumarate reductase flavoprotein C-terminal domain"/>
    <property type="match status" value="1"/>
</dbReference>
<dbReference type="InterPro" id="IPR030664">
    <property type="entry name" value="SdhA/FrdA/AprA"/>
</dbReference>
<feature type="domain" description="Fumarate reductase/succinate dehydrogenase flavoprotein-like C-terminal" evidence="4">
    <location>
        <begin position="467"/>
        <end position="509"/>
    </location>
</feature>
<gene>
    <name evidence="5" type="ORF">MECH1_V1_1608</name>
</gene>
<reference evidence="5 6" key="1">
    <citation type="submission" date="2024-04" db="EMBL/GenBank/DDBJ databases">
        <authorList>
            <person name="Cremers G."/>
        </authorList>
    </citation>
    <scope>NUCLEOTIDE SEQUENCE [LARGE SCALE GENOMIC DNA]</scope>
    <source>
        <strain evidence="5">MeCH1-AG</strain>
    </source>
</reference>
<evidence type="ECO:0000313" key="5">
    <source>
        <dbReference type="EMBL" id="CAL1240384.1"/>
    </source>
</evidence>
<dbReference type="Gene3D" id="1.20.58.100">
    <property type="entry name" value="Fumarate reductase/succinate dehydrogenase flavoprotein-like, C-terminal domain"/>
    <property type="match status" value="1"/>
</dbReference>
<dbReference type="Pfam" id="PF00890">
    <property type="entry name" value="FAD_binding_2"/>
    <property type="match status" value="1"/>
</dbReference>
<accession>A0ABM9NIE0</accession>
<proteinExistence type="predicted"/>
<dbReference type="PRINTS" id="PR00368">
    <property type="entry name" value="FADPNR"/>
</dbReference>
<evidence type="ECO:0000259" key="3">
    <source>
        <dbReference type="Pfam" id="PF00890"/>
    </source>
</evidence>
<dbReference type="InterPro" id="IPR037099">
    <property type="entry name" value="Fum_R/Succ_DH_flav-like_C_sf"/>
</dbReference>
<protein>
    <submittedName>
        <fullName evidence="5">FAD dependent oxidoreductase</fullName>
    </submittedName>
</protein>
<keyword evidence="1" id="KW-0285">Flavoprotein</keyword>
<dbReference type="InterPro" id="IPR003953">
    <property type="entry name" value="FAD-dep_OxRdtase_2_FAD-bd"/>
</dbReference>
<name>A0ABM9NIE0_9GAMM</name>
<dbReference type="Proteomes" id="UP001497493">
    <property type="component" value="Chromosome"/>
</dbReference>
<dbReference type="PRINTS" id="PR00411">
    <property type="entry name" value="PNDRDTASEI"/>
</dbReference>
<keyword evidence="2" id="KW-0560">Oxidoreductase</keyword>
<dbReference type="EMBL" id="OZ026884">
    <property type="protein sequence ID" value="CAL1240384.1"/>
    <property type="molecule type" value="Genomic_DNA"/>
</dbReference>
<evidence type="ECO:0000256" key="1">
    <source>
        <dbReference type="ARBA" id="ARBA00022630"/>
    </source>
</evidence>
<evidence type="ECO:0000259" key="4">
    <source>
        <dbReference type="Pfam" id="PF02910"/>
    </source>
</evidence>
<dbReference type="PANTHER" id="PTHR11632">
    <property type="entry name" value="SUCCINATE DEHYDROGENASE 2 FLAVOPROTEIN SUBUNIT"/>
    <property type="match status" value="1"/>
</dbReference>
<dbReference type="RefSeq" id="WP_348759869.1">
    <property type="nucleotide sequence ID" value="NZ_OZ026884.1"/>
</dbReference>
<dbReference type="PANTHER" id="PTHR11632:SF73">
    <property type="entry name" value="BLR3196 PROTEIN"/>
    <property type="match status" value="1"/>
</dbReference>
<feature type="domain" description="FAD-dependent oxidoreductase 2 FAD-binding" evidence="3">
    <location>
        <begin position="19"/>
        <end position="225"/>
    </location>
</feature>
<dbReference type="InterPro" id="IPR036188">
    <property type="entry name" value="FAD/NAD-bd_sf"/>
</dbReference>
<sequence length="538" mass="57248">MATGAGLVSGGTVPTGTADVLVLGGGPAGTWAAIAAARAGARVVLADKGYCGTSGATAPSGTGVWYVPPDPELRRQARDSRDALGGFLADQRWMNRVLDQTYQAVNELGEWGYAFPLDPHGRPQRRSLQGPEYMRLMRKQTLRAGVTILDHSPALELLVDQEGTVSGAAGVHRRRGETWSVAAGAVVIATGGCAFLSKALGCNVLTGDGYLFAAEAGAELSGMEFSNAYGLCPAFSSVTKGLFYNWANFYYEDGTPIEGTGAHHGRSVIARTLQTQPVYARLDRATGEMRNWMRAAQPNFFLPFDRLGLDPFTQRFPVTLRLEGTVRGTGGIRIVDDHCATTVPGLFAAGDAATREPICGGFTGGGSHNAAWAIASGLWAGQGAAQFARRRGSRARRLVGLGGAGLRPGAEVPAGLTAAEVVRAVQEEVFPFEKNLFRTGSVLAASLGRLDLLWQDLVRALAPAPDDALRPREAAAMVATARWMYASALARTESRGMHKRQDFPERDARFHHRLISGGLDRVWVRPEAVARAEAAFAS</sequence>
<organism evidence="5 6">
    <name type="scientific">Candidatus Methylocalor cossyra</name>
    <dbReference type="NCBI Taxonomy" id="3108543"/>
    <lineage>
        <taxon>Bacteria</taxon>
        <taxon>Pseudomonadati</taxon>
        <taxon>Pseudomonadota</taxon>
        <taxon>Gammaproteobacteria</taxon>
        <taxon>Methylococcales</taxon>
        <taxon>Methylococcaceae</taxon>
        <taxon>Candidatus Methylocalor</taxon>
    </lineage>
</organism>
<evidence type="ECO:0000256" key="2">
    <source>
        <dbReference type="ARBA" id="ARBA00023002"/>
    </source>
</evidence>